<dbReference type="Pfam" id="PF01048">
    <property type="entry name" value="PNP_UDP_1"/>
    <property type="match status" value="1"/>
</dbReference>
<evidence type="ECO:0000313" key="3">
    <source>
        <dbReference type="Proteomes" id="UP000233491"/>
    </source>
</evidence>
<accession>A0A1I4W611</accession>
<sequence>MRETTLFAMAAEQEYGPALKARIKPVMIGVGPVEAAVNLTAELSARAHRGELPKLVVSLGSAGSRRLRHAEVYQATSIAYRDIDASPLGFPKGTTPLLDLPAVIPLPLRVPGVPEASLSTGGNVVSGAAYDLVDADMVDMETFALWRASQKFAVPLLGLRGISDGKAELTKFSDWTEYLHIIDEKLATIVDRILAGEVVAAE</sequence>
<reference evidence="2 3" key="1">
    <citation type="submission" date="2017-12" db="EMBL/GenBank/DDBJ databases">
        <title>Anaerobic carbon monoxide metabolism by Pleomorphomonas carboxyditropha sp. nov., a new mesophilic hydrogenogenic carboxidotroph.</title>
        <authorList>
            <person name="Esquivel-Elizondo S."/>
            <person name="Krajmalnik-Brown R."/>
        </authorList>
    </citation>
    <scope>NUCLEOTIDE SEQUENCE [LARGE SCALE GENOMIC DNA]</scope>
    <source>
        <strain evidence="2 3">R5-392</strain>
    </source>
</reference>
<evidence type="ECO:0000259" key="1">
    <source>
        <dbReference type="Pfam" id="PF01048"/>
    </source>
</evidence>
<dbReference type="Gene3D" id="3.40.50.1580">
    <property type="entry name" value="Nucleoside phosphorylase domain"/>
    <property type="match status" value="1"/>
</dbReference>
<dbReference type="OrthoDB" id="997641at2"/>
<dbReference type="SUPFAM" id="SSF53167">
    <property type="entry name" value="Purine and uridine phosphorylases"/>
    <property type="match status" value="1"/>
</dbReference>
<name>A0A1I4W611_9HYPH</name>
<protein>
    <submittedName>
        <fullName evidence="2">5'-methylthioadenosine/S-adenosylhomocysteine nucleosidase</fullName>
    </submittedName>
</protein>
<proteinExistence type="predicted"/>
<gene>
    <name evidence="2" type="ORF">CXZ10_17355</name>
</gene>
<dbReference type="NCBIfam" id="TIGR01705">
    <property type="entry name" value="MTA_SAH-nuc-hyp"/>
    <property type="match status" value="1"/>
</dbReference>
<feature type="domain" description="Nucleoside phosphorylase" evidence="1">
    <location>
        <begin position="26"/>
        <end position="195"/>
    </location>
</feature>
<comment type="caution">
    <text evidence="2">The sequence shown here is derived from an EMBL/GenBank/DDBJ whole genome shotgun (WGS) entry which is preliminary data.</text>
</comment>
<organism evidence="2 3">
    <name type="scientific">Pleomorphomonas diazotrophica</name>
    <dbReference type="NCBI Taxonomy" id="1166257"/>
    <lineage>
        <taxon>Bacteria</taxon>
        <taxon>Pseudomonadati</taxon>
        <taxon>Pseudomonadota</taxon>
        <taxon>Alphaproteobacteria</taxon>
        <taxon>Hyphomicrobiales</taxon>
        <taxon>Pleomorphomonadaceae</taxon>
        <taxon>Pleomorphomonas</taxon>
    </lineage>
</organism>
<dbReference type="RefSeq" id="WP_101290631.1">
    <property type="nucleotide sequence ID" value="NZ_FOUQ01000015.1"/>
</dbReference>
<dbReference type="GO" id="GO:0009116">
    <property type="term" value="P:nucleoside metabolic process"/>
    <property type="evidence" value="ECO:0007669"/>
    <property type="project" value="InterPro"/>
</dbReference>
<keyword evidence="3" id="KW-1185">Reference proteome</keyword>
<dbReference type="GO" id="GO:0003824">
    <property type="term" value="F:catalytic activity"/>
    <property type="evidence" value="ECO:0007669"/>
    <property type="project" value="InterPro"/>
</dbReference>
<dbReference type="EMBL" id="PJNW01000015">
    <property type="protein sequence ID" value="PKR87892.1"/>
    <property type="molecule type" value="Genomic_DNA"/>
</dbReference>
<dbReference type="InterPro" id="IPR000845">
    <property type="entry name" value="Nucleoside_phosphorylase_d"/>
</dbReference>
<evidence type="ECO:0000313" key="2">
    <source>
        <dbReference type="EMBL" id="PKR87892.1"/>
    </source>
</evidence>
<dbReference type="Proteomes" id="UP000233491">
    <property type="component" value="Unassembled WGS sequence"/>
</dbReference>
<dbReference type="AlphaFoldDB" id="A0A1I4W611"/>
<dbReference type="InterPro" id="IPR010050">
    <property type="entry name" value="MTA_SAH_nuc_hyp"/>
</dbReference>
<dbReference type="InterPro" id="IPR035994">
    <property type="entry name" value="Nucleoside_phosphorylase_sf"/>
</dbReference>